<dbReference type="Gene3D" id="3.90.550.10">
    <property type="entry name" value="Spore Coat Polysaccharide Biosynthesis Protein SpsA, Chain A"/>
    <property type="match status" value="1"/>
</dbReference>
<dbReference type="SUPFAM" id="SSF53448">
    <property type="entry name" value="Nucleotide-diphospho-sugar transferases"/>
    <property type="match status" value="1"/>
</dbReference>
<accession>A0A3E2WM47</accession>
<proteinExistence type="predicted"/>
<keyword evidence="2" id="KW-0328">Glycosyltransferase</keyword>
<dbReference type="GO" id="GO:0005886">
    <property type="term" value="C:plasma membrane"/>
    <property type="evidence" value="ECO:0007669"/>
    <property type="project" value="TreeGrafter"/>
</dbReference>
<keyword evidence="1" id="KW-1003">Cell membrane</keyword>
<organism evidence="10 11">
    <name type="scientific">Hungatella hathewayi</name>
    <dbReference type="NCBI Taxonomy" id="154046"/>
    <lineage>
        <taxon>Bacteria</taxon>
        <taxon>Bacillati</taxon>
        <taxon>Bacillota</taxon>
        <taxon>Clostridia</taxon>
        <taxon>Lachnospirales</taxon>
        <taxon>Lachnospiraceae</taxon>
        <taxon>Hungatella</taxon>
    </lineage>
</organism>
<evidence type="ECO:0000256" key="7">
    <source>
        <dbReference type="ARBA" id="ARBA00023136"/>
    </source>
</evidence>
<dbReference type="CDD" id="cd04187">
    <property type="entry name" value="DPM1_like_bac"/>
    <property type="match status" value="1"/>
</dbReference>
<dbReference type="GO" id="GO:0009103">
    <property type="term" value="P:lipopolysaccharide biosynthetic process"/>
    <property type="evidence" value="ECO:0007669"/>
    <property type="project" value="UniProtKB-KW"/>
</dbReference>
<dbReference type="RefSeq" id="WP_025657815.1">
    <property type="nucleotide sequence ID" value="NZ_QVIA01000021.1"/>
</dbReference>
<evidence type="ECO:0000256" key="6">
    <source>
        <dbReference type="ARBA" id="ARBA00022989"/>
    </source>
</evidence>
<keyword evidence="5" id="KW-0448">Lipopolysaccharide biosynthesis</keyword>
<keyword evidence="3 10" id="KW-0808">Transferase</keyword>
<evidence type="ECO:0000256" key="4">
    <source>
        <dbReference type="ARBA" id="ARBA00022692"/>
    </source>
</evidence>
<feature type="domain" description="Glycosyltransferase 2-like" evidence="9">
    <location>
        <begin position="4"/>
        <end position="148"/>
    </location>
</feature>
<dbReference type="InterPro" id="IPR029044">
    <property type="entry name" value="Nucleotide-diphossugar_trans"/>
</dbReference>
<dbReference type="AlphaFoldDB" id="A0A3E2WM47"/>
<evidence type="ECO:0000256" key="8">
    <source>
        <dbReference type="SAM" id="Phobius"/>
    </source>
</evidence>
<keyword evidence="4 8" id="KW-0812">Transmembrane</keyword>
<evidence type="ECO:0000256" key="1">
    <source>
        <dbReference type="ARBA" id="ARBA00022475"/>
    </source>
</evidence>
<evidence type="ECO:0000256" key="5">
    <source>
        <dbReference type="ARBA" id="ARBA00022985"/>
    </source>
</evidence>
<protein>
    <submittedName>
        <fullName evidence="10">Glycosyltransferase</fullName>
    </submittedName>
</protein>
<dbReference type="GO" id="GO:0099621">
    <property type="term" value="F:undecaprenyl-phosphate 4-deoxy-4-formamido-L-arabinose transferase activity"/>
    <property type="evidence" value="ECO:0007669"/>
    <property type="project" value="TreeGrafter"/>
</dbReference>
<dbReference type="InterPro" id="IPR050256">
    <property type="entry name" value="Glycosyltransferase_2"/>
</dbReference>
<name>A0A3E2WM47_9FIRM</name>
<dbReference type="InterPro" id="IPR001173">
    <property type="entry name" value="Glyco_trans_2-like"/>
</dbReference>
<dbReference type="EMBL" id="QVIA01000021">
    <property type="protein sequence ID" value="RGC28202.1"/>
    <property type="molecule type" value="Genomic_DNA"/>
</dbReference>
<sequence length="309" mass="34820">MVITIIIPCYRSENTLEFVVNEIKDEILKRSGNEYQIILINDCSPDNTFGVITKLAQADKNIIGVDLARNYGQNIARMAAVSYIKGDVAVCMDDDGQHPADQIYKLVDKISEGYDLVYAKFATQKQKFYRRFTSRINTKLLEFTGSKMKGIYNSPFLAWSKFAIENLKAYKSPFPSAGAYLMRTTNRVTNVEVEQRKRISGSSGYTLKKLVNLWLTEFTNFSLVPLRLASLLGVFTSGLGICWGIFLVIRKIINPHIAMGYTSTMAVLLFIGGIIMLMLGLIGEYIGKIYMTISDLPQYMVREDLNADV</sequence>
<evidence type="ECO:0000313" key="10">
    <source>
        <dbReference type="EMBL" id="RGC28202.1"/>
    </source>
</evidence>
<dbReference type="PANTHER" id="PTHR48090:SF3">
    <property type="entry name" value="UNDECAPRENYL-PHOSPHATE 4-DEOXY-4-FORMAMIDO-L-ARABINOSE TRANSFERASE"/>
    <property type="match status" value="1"/>
</dbReference>
<comment type="caution">
    <text evidence="10">The sequence shown here is derived from an EMBL/GenBank/DDBJ whole genome shotgun (WGS) entry which is preliminary data.</text>
</comment>
<keyword evidence="6 8" id="KW-1133">Transmembrane helix</keyword>
<feature type="transmembrane region" description="Helical" evidence="8">
    <location>
        <begin position="228"/>
        <end position="249"/>
    </location>
</feature>
<gene>
    <name evidence="10" type="ORF">DWX41_16875</name>
</gene>
<evidence type="ECO:0000256" key="2">
    <source>
        <dbReference type="ARBA" id="ARBA00022676"/>
    </source>
</evidence>
<evidence type="ECO:0000256" key="3">
    <source>
        <dbReference type="ARBA" id="ARBA00022679"/>
    </source>
</evidence>
<dbReference type="PANTHER" id="PTHR48090">
    <property type="entry name" value="UNDECAPRENYL-PHOSPHATE 4-DEOXY-4-FORMAMIDO-L-ARABINOSE TRANSFERASE-RELATED"/>
    <property type="match status" value="1"/>
</dbReference>
<dbReference type="GeneID" id="93333804"/>
<evidence type="ECO:0000313" key="11">
    <source>
        <dbReference type="Proteomes" id="UP000261111"/>
    </source>
</evidence>
<reference evidence="10 11" key="1">
    <citation type="submission" date="2018-08" db="EMBL/GenBank/DDBJ databases">
        <title>A genome reference for cultivated species of the human gut microbiota.</title>
        <authorList>
            <person name="Zou Y."/>
            <person name="Xue W."/>
            <person name="Luo G."/>
        </authorList>
    </citation>
    <scope>NUCLEOTIDE SEQUENCE [LARGE SCALE GENOMIC DNA]</scope>
    <source>
        <strain evidence="10 11">AF19-21</strain>
    </source>
</reference>
<keyword evidence="7 8" id="KW-0472">Membrane</keyword>
<evidence type="ECO:0000259" key="9">
    <source>
        <dbReference type="Pfam" id="PF00535"/>
    </source>
</evidence>
<dbReference type="Pfam" id="PF00535">
    <property type="entry name" value="Glycos_transf_2"/>
    <property type="match status" value="1"/>
</dbReference>
<dbReference type="Proteomes" id="UP000261111">
    <property type="component" value="Unassembled WGS sequence"/>
</dbReference>
<feature type="transmembrane region" description="Helical" evidence="8">
    <location>
        <begin position="261"/>
        <end position="282"/>
    </location>
</feature>